<evidence type="ECO:0000256" key="5">
    <source>
        <dbReference type="SAM" id="SignalP"/>
    </source>
</evidence>
<evidence type="ECO:0000259" key="6">
    <source>
        <dbReference type="SMART" id="SM00062"/>
    </source>
</evidence>
<sequence precursor="true">MRKWLSILCCACLVACANSEAPVSDETPPPASLPLPEGAVQKPASEIPKRRVVTSGLLGSLRPQDVEVPEIKARGRLIVGVDQSQNLLSFRDPVTGKLEGFEVALAQEVARDIFGDPQKIEFRYVDSSSWIGALEARDVDFVIRSISITRQRQDQVFFSTPYFTGDTQLLTERGSDISGIQDIGEGTVCASSGSTGVQRVAQAAPDSTLLIVRSSADCLLALQQGQADAVVSDNTILSGMAAQDPQTHIVGSALATEDYGIAFAKPGSRHNTEALIRLTNATLERIFQNGTWNALFKEWFGSYLPQQRPPKLNYREEQG</sequence>
<gene>
    <name evidence="7" type="primary">glnH2</name>
    <name evidence="7" type="ORF">CGERO_01465</name>
</gene>
<keyword evidence="8" id="KW-1185">Reference proteome</keyword>
<dbReference type="SMART" id="SM00062">
    <property type="entry name" value="PBPb"/>
    <property type="match status" value="1"/>
</dbReference>
<dbReference type="PANTHER" id="PTHR30085:SF6">
    <property type="entry name" value="ABC TRANSPORTER GLUTAMINE-BINDING PROTEIN GLNH"/>
    <property type="match status" value="1"/>
</dbReference>
<protein>
    <submittedName>
        <fullName evidence="7">ABC transporter glutamine-binding protein GlnH</fullName>
    </submittedName>
</protein>
<evidence type="ECO:0000256" key="2">
    <source>
        <dbReference type="ARBA" id="ARBA00022448"/>
    </source>
</evidence>
<dbReference type="OrthoDB" id="9807888at2"/>
<dbReference type="AlphaFoldDB" id="A0A3G6IY89"/>
<evidence type="ECO:0000313" key="7">
    <source>
        <dbReference type="EMBL" id="AZA10627.1"/>
    </source>
</evidence>
<feature type="domain" description="Solute-binding protein family 3/N-terminal" evidence="6">
    <location>
        <begin position="76"/>
        <end position="303"/>
    </location>
</feature>
<proteinExistence type="inferred from homology"/>
<dbReference type="InterPro" id="IPR001638">
    <property type="entry name" value="Solute-binding_3/MltF_N"/>
</dbReference>
<dbReference type="EMBL" id="CP033897">
    <property type="protein sequence ID" value="AZA10627.1"/>
    <property type="molecule type" value="Genomic_DNA"/>
</dbReference>
<dbReference type="Gene3D" id="3.40.190.10">
    <property type="entry name" value="Periplasmic binding protein-like II"/>
    <property type="match status" value="2"/>
</dbReference>
<dbReference type="GO" id="GO:0006865">
    <property type="term" value="P:amino acid transport"/>
    <property type="evidence" value="ECO:0007669"/>
    <property type="project" value="TreeGrafter"/>
</dbReference>
<accession>A0A3G6IY89</accession>
<dbReference type="CDD" id="cd13690">
    <property type="entry name" value="PBP2_GluB"/>
    <property type="match status" value="1"/>
</dbReference>
<dbReference type="SUPFAM" id="SSF53850">
    <property type="entry name" value="Periplasmic binding protein-like II"/>
    <property type="match status" value="1"/>
</dbReference>
<name>A0A3G6IY89_9CORY</name>
<reference evidence="7 8" key="1">
    <citation type="submission" date="2018-11" db="EMBL/GenBank/DDBJ databases">
        <authorList>
            <person name="Kleinhagauer T."/>
            <person name="Glaeser S.P."/>
            <person name="Spergser J."/>
            <person name="Ruckert C."/>
            <person name="Kaempfer P."/>
            <person name="Busse H.-J."/>
        </authorList>
    </citation>
    <scope>NUCLEOTIDE SEQUENCE [LARGE SCALE GENOMIC DNA]</scope>
    <source>
        <strain evidence="7 8">W8</strain>
    </source>
</reference>
<dbReference type="InterPro" id="IPR051455">
    <property type="entry name" value="Bact_solute-bind_prot3"/>
</dbReference>
<keyword evidence="3 5" id="KW-0732">Signal</keyword>
<feature type="chain" id="PRO_5039322358" evidence="5">
    <location>
        <begin position="22"/>
        <end position="319"/>
    </location>
</feature>
<dbReference type="PANTHER" id="PTHR30085">
    <property type="entry name" value="AMINO ACID ABC TRANSPORTER PERMEASE"/>
    <property type="match status" value="1"/>
</dbReference>
<dbReference type="Proteomes" id="UP000271587">
    <property type="component" value="Chromosome"/>
</dbReference>
<evidence type="ECO:0000313" key="8">
    <source>
        <dbReference type="Proteomes" id="UP000271587"/>
    </source>
</evidence>
<dbReference type="RefSeq" id="WP_123933089.1">
    <property type="nucleotide sequence ID" value="NZ_CP033897.1"/>
</dbReference>
<comment type="similarity">
    <text evidence="1">Belongs to the bacterial solute-binding protein 3 family.</text>
</comment>
<dbReference type="KEGG" id="cgk:CGERO_01465"/>
<evidence type="ECO:0000256" key="3">
    <source>
        <dbReference type="ARBA" id="ARBA00022729"/>
    </source>
</evidence>
<evidence type="ECO:0000256" key="1">
    <source>
        <dbReference type="ARBA" id="ARBA00010333"/>
    </source>
</evidence>
<dbReference type="GO" id="GO:0005576">
    <property type="term" value="C:extracellular region"/>
    <property type="evidence" value="ECO:0007669"/>
    <property type="project" value="TreeGrafter"/>
</dbReference>
<keyword evidence="2" id="KW-0813">Transport</keyword>
<dbReference type="GO" id="GO:0030288">
    <property type="term" value="C:outer membrane-bounded periplasmic space"/>
    <property type="evidence" value="ECO:0007669"/>
    <property type="project" value="TreeGrafter"/>
</dbReference>
<feature type="signal peptide" evidence="5">
    <location>
        <begin position="1"/>
        <end position="21"/>
    </location>
</feature>
<evidence type="ECO:0000256" key="4">
    <source>
        <dbReference type="SAM" id="MobiDB-lite"/>
    </source>
</evidence>
<feature type="region of interest" description="Disordered" evidence="4">
    <location>
        <begin position="21"/>
        <end position="44"/>
    </location>
</feature>
<organism evidence="7 8">
    <name type="scientific">Corynebacterium gerontici</name>
    <dbReference type="NCBI Taxonomy" id="2079234"/>
    <lineage>
        <taxon>Bacteria</taxon>
        <taxon>Bacillati</taxon>
        <taxon>Actinomycetota</taxon>
        <taxon>Actinomycetes</taxon>
        <taxon>Mycobacteriales</taxon>
        <taxon>Corynebacteriaceae</taxon>
        <taxon>Corynebacterium</taxon>
    </lineage>
</organism>
<dbReference type="Pfam" id="PF00497">
    <property type="entry name" value="SBP_bac_3"/>
    <property type="match status" value="1"/>
</dbReference>